<keyword evidence="7 8" id="KW-0539">Nucleus</keyword>
<dbReference type="Gramene" id="Vigun10g007400.1.v1.2">
    <property type="protein sequence ID" value="Vigun10g007400.1.v1.2"/>
    <property type="gene ID" value="Vigun10g007400.v1.2"/>
</dbReference>
<keyword evidence="10" id="KW-0175">Coiled coil</keyword>
<evidence type="ECO:0000256" key="4">
    <source>
        <dbReference type="ARBA" id="ARBA00023125"/>
    </source>
</evidence>
<dbReference type="SUPFAM" id="SSF46689">
    <property type="entry name" value="Homeodomain-like"/>
    <property type="match status" value="1"/>
</dbReference>
<feature type="region of interest" description="Disordered" evidence="11">
    <location>
        <begin position="83"/>
        <end position="147"/>
    </location>
</feature>
<dbReference type="SMART" id="SM00340">
    <property type="entry name" value="HALZ"/>
    <property type="match status" value="1"/>
</dbReference>
<accession>A0A4D6MVT3</accession>
<evidence type="ECO:0000256" key="1">
    <source>
        <dbReference type="ARBA" id="ARBA00004123"/>
    </source>
</evidence>
<keyword evidence="6" id="KW-0804">Transcription</keyword>
<dbReference type="FunFam" id="1.10.10.60:FF:000577">
    <property type="entry name" value="Homeobox-leucine zipper protein 18"/>
    <property type="match status" value="1"/>
</dbReference>
<evidence type="ECO:0000256" key="9">
    <source>
        <dbReference type="RuleBase" id="RU000682"/>
    </source>
</evidence>
<dbReference type="SMART" id="SM00389">
    <property type="entry name" value="HOX"/>
    <property type="match status" value="1"/>
</dbReference>
<evidence type="ECO:0000256" key="11">
    <source>
        <dbReference type="SAM" id="MobiDB-lite"/>
    </source>
</evidence>
<dbReference type="Pfam" id="PF02183">
    <property type="entry name" value="HALZ"/>
    <property type="match status" value="1"/>
</dbReference>
<keyword evidence="3" id="KW-0805">Transcription regulation</keyword>
<evidence type="ECO:0000256" key="2">
    <source>
        <dbReference type="ARBA" id="ARBA00006074"/>
    </source>
</evidence>
<feature type="domain" description="Homeobox" evidence="12">
    <location>
        <begin position="141"/>
        <end position="201"/>
    </location>
</feature>
<evidence type="ECO:0000256" key="6">
    <source>
        <dbReference type="ARBA" id="ARBA00023163"/>
    </source>
</evidence>
<dbReference type="InterPro" id="IPR006712">
    <property type="entry name" value="HD-ZIP_N"/>
</dbReference>
<sequence>MAEKDDGLGLGLSLRWGENDDNNMNEQQQHPFNMHKPPQPVPNQRASSFNNLFHLHGASHVTNRSSEPPPFFFGIDVNLPPPPPPSAPCYEENGVSSPNSAVSSISGKRSEREENERGSCSRGGSEDDDGGGCGGDGDGDGDTSRKKLRLSKEQALVLEETFKEHNTLNPKQKQALAKQLNLSPRQVEVWFQNRRARTKLKQTEVDCEYLKRCYENLTEDNRRLQKEVQELRALKFSPQLYMHMNPPTTLTMCPSCERVAVSSASSSSASLPSVPPPPANHNPLGPTIRRPVPVNPWAAMSIQRRPPP</sequence>
<gene>
    <name evidence="13" type="ORF">DEO72_LG8g2770</name>
</gene>
<feature type="DNA-binding region" description="Homeobox" evidence="8">
    <location>
        <begin position="143"/>
        <end position="202"/>
    </location>
</feature>
<proteinExistence type="inferred from homology"/>
<keyword evidence="5 8" id="KW-0371">Homeobox</keyword>
<dbReference type="InterPro" id="IPR017970">
    <property type="entry name" value="Homeobox_CS"/>
</dbReference>
<dbReference type="InterPro" id="IPR003106">
    <property type="entry name" value="Leu_zip_homeo"/>
</dbReference>
<organism evidence="13 14">
    <name type="scientific">Vigna unguiculata</name>
    <name type="common">Cowpea</name>
    <dbReference type="NCBI Taxonomy" id="3917"/>
    <lineage>
        <taxon>Eukaryota</taxon>
        <taxon>Viridiplantae</taxon>
        <taxon>Streptophyta</taxon>
        <taxon>Embryophyta</taxon>
        <taxon>Tracheophyta</taxon>
        <taxon>Spermatophyta</taxon>
        <taxon>Magnoliopsida</taxon>
        <taxon>eudicotyledons</taxon>
        <taxon>Gunneridae</taxon>
        <taxon>Pentapetalae</taxon>
        <taxon>rosids</taxon>
        <taxon>fabids</taxon>
        <taxon>Fabales</taxon>
        <taxon>Fabaceae</taxon>
        <taxon>Papilionoideae</taxon>
        <taxon>50 kb inversion clade</taxon>
        <taxon>NPAAA clade</taxon>
        <taxon>indigoferoid/millettioid clade</taxon>
        <taxon>Phaseoleae</taxon>
        <taxon>Vigna</taxon>
    </lineage>
</organism>
<feature type="region of interest" description="Disordered" evidence="11">
    <location>
        <begin position="1"/>
        <end position="47"/>
    </location>
</feature>
<feature type="compositionally biased region" description="Low complexity" evidence="11">
    <location>
        <begin position="96"/>
        <end position="106"/>
    </location>
</feature>
<keyword evidence="4 8" id="KW-0238">DNA-binding</keyword>
<dbReference type="EMBL" id="CP039352">
    <property type="protein sequence ID" value="QCE04732.1"/>
    <property type="molecule type" value="Genomic_DNA"/>
</dbReference>
<reference evidence="13 14" key="1">
    <citation type="submission" date="2019-04" db="EMBL/GenBank/DDBJ databases">
        <title>An improved genome assembly and genetic linkage map for asparagus bean, Vigna unguiculata ssp. sesquipedialis.</title>
        <authorList>
            <person name="Xia Q."/>
            <person name="Zhang R."/>
            <person name="Dong Y."/>
        </authorList>
    </citation>
    <scope>NUCLEOTIDE SEQUENCE [LARGE SCALE GENOMIC DNA]</scope>
    <source>
        <tissue evidence="13">Leaf</tissue>
    </source>
</reference>
<evidence type="ECO:0000256" key="8">
    <source>
        <dbReference type="PROSITE-ProRule" id="PRU00108"/>
    </source>
</evidence>
<protein>
    <submittedName>
        <fullName evidence="13">Homeobox-leucine zipper protein</fullName>
    </submittedName>
</protein>
<dbReference type="OrthoDB" id="6159439at2759"/>
<evidence type="ECO:0000259" key="12">
    <source>
        <dbReference type="PROSITE" id="PS50071"/>
    </source>
</evidence>
<dbReference type="InterPro" id="IPR009057">
    <property type="entry name" value="Homeodomain-like_sf"/>
</dbReference>
<dbReference type="Pfam" id="PF04618">
    <property type="entry name" value="HD-ZIP_N"/>
    <property type="match status" value="1"/>
</dbReference>
<dbReference type="InterPro" id="IPR001356">
    <property type="entry name" value="HD"/>
</dbReference>
<comment type="similarity">
    <text evidence="2">Belongs to the HD-ZIP homeobox family. Class II subfamily.</text>
</comment>
<evidence type="ECO:0000256" key="10">
    <source>
        <dbReference type="SAM" id="Coils"/>
    </source>
</evidence>
<dbReference type="PROSITE" id="PS50071">
    <property type="entry name" value="HOMEOBOX_2"/>
    <property type="match status" value="1"/>
</dbReference>
<feature type="compositionally biased region" description="Basic and acidic residues" evidence="11">
    <location>
        <begin position="108"/>
        <end position="119"/>
    </location>
</feature>
<dbReference type="InterPro" id="IPR050762">
    <property type="entry name" value="HD-ZIP_Homeobox_LZ_Class_II"/>
</dbReference>
<dbReference type="Pfam" id="PF00046">
    <property type="entry name" value="Homeodomain"/>
    <property type="match status" value="1"/>
</dbReference>
<evidence type="ECO:0000256" key="3">
    <source>
        <dbReference type="ARBA" id="ARBA00023015"/>
    </source>
</evidence>
<dbReference type="AlphaFoldDB" id="A0A4D6MVT3"/>
<keyword evidence="14" id="KW-1185">Reference proteome</keyword>
<evidence type="ECO:0000313" key="14">
    <source>
        <dbReference type="Proteomes" id="UP000501690"/>
    </source>
</evidence>
<feature type="region of interest" description="Disordered" evidence="11">
    <location>
        <begin position="264"/>
        <end position="308"/>
    </location>
</feature>
<dbReference type="Proteomes" id="UP000501690">
    <property type="component" value="Linkage Group LG8"/>
</dbReference>
<evidence type="ECO:0000313" key="13">
    <source>
        <dbReference type="EMBL" id="QCE04732.1"/>
    </source>
</evidence>
<name>A0A4D6MVT3_VIGUN</name>
<dbReference type="GO" id="GO:0000981">
    <property type="term" value="F:DNA-binding transcription factor activity, RNA polymerase II-specific"/>
    <property type="evidence" value="ECO:0007669"/>
    <property type="project" value="InterPro"/>
</dbReference>
<comment type="subcellular location">
    <subcellularLocation>
        <location evidence="1 8 9">Nucleus</location>
    </subcellularLocation>
</comment>
<dbReference type="Gene3D" id="1.10.10.60">
    <property type="entry name" value="Homeodomain-like"/>
    <property type="match status" value="1"/>
</dbReference>
<dbReference type="GO" id="GO:0005634">
    <property type="term" value="C:nucleus"/>
    <property type="evidence" value="ECO:0007669"/>
    <property type="project" value="UniProtKB-SubCell"/>
</dbReference>
<dbReference type="PANTHER" id="PTHR45714:SF11">
    <property type="entry name" value="HOMEOBOX-LEUCINE ZIPPER PROTEIN HAT3"/>
    <property type="match status" value="1"/>
</dbReference>
<dbReference type="PANTHER" id="PTHR45714">
    <property type="entry name" value="HOMEOBOX-LEUCINE ZIPPER PROTEIN HAT14"/>
    <property type="match status" value="1"/>
</dbReference>
<evidence type="ECO:0000256" key="7">
    <source>
        <dbReference type="ARBA" id="ARBA00023242"/>
    </source>
</evidence>
<feature type="coiled-coil region" evidence="10">
    <location>
        <begin position="207"/>
        <end position="234"/>
    </location>
</feature>
<evidence type="ECO:0000256" key="5">
    <source>
        <dbReference type="ARBA" id="ARBA00023155"/>
    </source>
</evidence>
<dbReference type="PROSITE" id="PS00027">
    <property type="entry name" value="HOMEOBOX_1"/>
    <property type="match status" value="1"/>
</dbReference>
<dbReference type="CDD" id="cd00086">
    <property type="entry name" value="homeodomain"/>
    <property type="match status" value="1"/>
</dbReference>
<dbReference type="GO" id="GO:0043565">
    <property type="term" value="F:sequence-specific DNA binding"/>
    <property type="evidence" value="ECO:0007669"/>
    <property type="project" value="InterPro"/>
</dbReference>